<sequence>MPVRNTSSKNTSKMSSASTDLSSCNERVQIKVLILGDRGVGKTSAARKFVGNTCEIISQGILRKSLRVNNKQYELNVFDTVSVEEFGEVPPEYKDVDICLLMYSASDLSSFKNLTYWISKFKKEANIKNADTFPFVVVGNKQDVPDYARLISRKEADDWCWNNNLWHSEISTKEESTINRIFGVVMALYERRQEELGQSSGTINRILIIDVIIRTMTWCLHFKN</sequence>
<dbReference type="SMART" id="SM00173">
    <property type="entry name" value="RAS"/>
    <property type="match status" value="1"/>
</dbReference>
<organism evidence="5 6">
    <name type="scientific">Dinoponera quadriceps</name>
    <name type="common">South American ant</name>
    <dbReference type="NCBI Taxonomy" id="609295"/>
    <lineage>
        <taxon>Eukaryota</taxon>
        <taxon>Metazoa</taxon>
        <taxon>Ecdysozoa</taxon>
        <taxon>Arthropoda</taxon>
        <taxon>Hexapoda</taxon>
        <taxon>Insecta</taxon>
        <taxon>Pterygota</taxon>
        <taxon>Neoptera</taxon>
        <taxon>Endopterygota</taxon>
        <taxon>Hymenoptera</taxon>
        <taxon>Apocrita</taxon>
        <taxon>Aculeata</taxon>
        <taxon>Formicoidea</taxon>
        <taxon>Formicidae</taxon>
        <taxon>Ponerinae</taxon>
        <taxon>Ponerini</taxon>
        <taxon>Dinoponera</taxon>
    </lineage>
</organism>
<keyword evidence="3" id="KW-0342">GTP-binding</keyword>
<evidence type="ECO:0000256" key="1">
    <source>
        <dbReference type="ARBA" id="ARBA00006270"/>
    </source>
</evidence>
<dbReference type="GO" id="GO:0005525">
    <property type="term" value="F:GTP binding"/>
    <property type="evidence" value="ECO:0007669"/>
    <property type="project" value="UniProtKB-KW"/>
</dbReference>
<proteinExistence type="inferred from homology"/>
<keyword evidence="2" id="KW-0547">Nucleotide-binding</keyword>
<dbReference type="Gene3D" id="3.40.50.300">
    <property type="entry name" value="P-loop containing nucleotide triphosphate hydrolases"/>
    <property type="match status" value="1"/>
</dbReference>
<dbReference type="GO" id="GO:0005829">
    <property type="term" value="C:cytosol"/>
    <property type="evidence" value="ECO:0007669"/>
    <property type="project" value="GOC"/>
</dbReference>
<dbReference type="SUPFAM" id="SSF52540">
    <property type="entry name" value="P-loop containing nucleoside triphosphate hydrolases"/>
    <property type="match status" value="1"/>
</dbReference>
<evidence type="ECO:0000313" key="5">
    <source>
        <dbReference type="Proteomes" id="UP000515204"/>
    </source>
</evidence>
<dbReference type="OrthoDB" id="1436450at2759"/>
<dbReference type="Pfam" id="PF00071">
    <property type="entry name" value="Ras"/>
    <property type="match status" value="1"/>
</dbReference>
<dbReference type="GeneID" id="106749647"/>
<reference evidence="6" key="1">
    <citation type="submission" date="2025-08" db="UniProtKB">
        <authorList>
            <consortium name="RefSeq"/>
        </authorList>
    </citation>
    <scope>IDENTIFICATION</scope>
</reference>
<evidence type="ECO:0000256" key="2">
    <source>
        <dbReference type="ARBA" id="ARBA00022741"/>
    </source>
</evidence>
<dbReference type="PROSITE" id="PS51419">
    <property type="entry name" value="RAB"/>
    <property type="match status" value="1"/>
</dbReference>
<dbReference type="Proteomes" id="UP000515204">
    <property type="component" value="Unplaced"/>
</dbReference>
<evidence type="ECO:0000256" key="4">
    <source>
        <dbReference type="SAM" id="MobiDB-lite"/>
    </source>
</evidence>
<dbReference type="PANTHER" id="PTHR47981:SF1">
    <property type="entry name" value="RE17845P"/>
    <property type="match status" value="1"/>
</dbReference>
<dbReference type="InterPro" id="IPR001806">
    <property type="entry name" value="Small_GTPase"/>
</dbReference>
<dbReference type="InterPro" id="IPR027417">
    <property type="entry name" value="P-loop_NTPase"/>
</dbReference>
<dbReference type="GO" id="GO:0005770">
    <property type="term" value="C:late endosome"/>
    <property type="evidence" value="ECO:0007669"/>
    <property type="project" value="TreeGrafter"/>
</dbReference>
<dbReference type="GO" id="GO:0003924">
    <property type="term" value="F:GTPase activity"/>
    <property type="evidence" value="ECO:0007669"/>
    <property type="project" value="InterPro"/>
</dbReference>
<gene>
    <name evidence="6" type="primary">LOC106749647</name>
</gene>
<dbReference type="KEGG" id="dqu:106749647"/>
<dbReference type="SMART" id="SM00175">
    <property type="entry name" value="RAB"/>
    <property type="match status" value="1"/>
</dbReference>
<feature type="compositionally biased region" description="Low complexity" evidence="4">
    <location>
        <begin position="1"/>
        <end position="19"/>
    </location>
</feature>
<dbReference type="AlphaFoldDB" id="A0A6P3Y1V5"/>
<evidence type="ECO:0000313" key="6">
    <source>
        <dbReference type="RefSeq" id="XP_014484800.1"/>
    </source>
</evidence>
<dbReference type="PRINTS" id="PR00449">
    <property type="entry name" value="RASTRNSFRMNG"/>
</dbReference>
<protein>
    <submittedName>
        <fullName evidence="6">Ras-related protein RABG2-like</fullName>
    </submittedName>
</protein>
<dbReference type="GO" id="GO:0042147">
    <property type="term" value="P:retrograde transport, endosome to Golgi"/>
    <property type="evidence" value="ECO:0007669"/>
    <property type="project" value="TreeGrafter"/>
</dbReference>
<dbReference type="GO" id="GO:0005764">
    <property type="term" value="C:lysosome"/>
    <property type="evidence" value="ECO:0007669"/>
    <property type="project" value="TreeGrafter"/>
</dbReference>
<evidence type="ECO:0000256" key="3">
    <source>
        <dbReference type="ARBA" id="ARBA00023134"/>
    </source>
</evidence>
<dbReference type="GO" id="GO:0045335">
    <property type="term" value="C:phagocytic vesicle"/>
    <property type="evidence" value="ECO:0007669"/>
    <property type="project" value="TreeGrafter"/>
</dbReference>
<keyword evidence="5" id="KW-1185">Reference proteome</keyword>
<dbReference type="PANTHER" id="PTHR47981">
    <property type="entry name" value="RAB FAMILY"/>
    <property type="match status" value="1"/>
</dbReference>
<accession>A0A6P3Y1V5</accession>
<name>A0A6P3Y1V5_DINQU</name>
<dbReference type="RefSeq" id="XP_014484800.1">
    <property type="nucleotide sequence ID" value="XM_014629314.1"/>
</dbReference>
<feature type="region of interest" description="Disordered" evidence="4">
    <location>
        <begin position="1"/>
        <end position="20"/>
    </location>
</feature>
<comment type="similarity">
    <text evidence="1">Belongs to the small GTPase superfamily. Rab family.</text>
</comment>